<dbReference type="GO" id="GO:0003677">
    <property type="term" value="F:DNA binding"/>
    <property type="evidence" value="ECO:0007669"/>
    <property type="project" value="UniProtKB-KW"/>
</dbReference>
<evidence type="ECO:0000256" key="2">
    <source>
        <dbReference type="ARBA" id="ARBA00022473"/>
    </source>
</evidence>
<evidence type="ECO:0000256" key="9">
    <source>
        <dbReference type="ARBA" id="ARBA00023163"/>
    </source>
</evidence>
<evidence type="ECO:0000256" key="10">
    <source>
        <dbReference type="ARBA" id="ARBA00023242"/>
    </source>
</evidence>
<reference evidence="16" key="3">
    <citation type="submission" date="2025-08" db="UniProtKB">
        <authorList>
            <consortium name="RefSeq"/>
        </authorList>
    </citation>
    <scope>IDENTIFICATION</scope>
    <source>
        <strain evidence="16">17A/GY</strain>
        <tissue evidence="16">Liver</tissue>
    </source>
</reference>
<evidence type="ECO:0000256" key="13">
    <source>
        <dbReference type="ARBA" id="ARBA00072433"/>
    </source>
</evidence>
<evidence type="ECO:0000256" key="3">
    <source>
        <dbReference type="ARBA" id="ARBA00022499"/>
    </source>
</evidence>
<dbReference type="RefSeq" id="XP_027271932.1">
    <property type="nucleotide sequence ID" value="XM_027416131.2"/>
</dbReference>
<dbReference type="Pfam" id="PF02946">
    <property type="entry name" value="GTF2I"/>
    <property type="match status" value="5"/>
</dbReference>
<dbReference type="SUPFAM" id="SSF117773">
    <property type="entry name" value="GTF2I-like repeat"/>
    <property type="match status" value="5"/>
</dbReference>
<evidence type="ECO:0000313" key="16">
    <source>
        <dbReference type="RefSeq" id="XP_027271932.1"/>
    </source>
</evidence>
<feature type="compositionally biased region" description="Basic and acidic residues" evidence="14">
    <location>
        <begin position="586"/>
        <end position="603"/>
    </location>
</feature>
<proteinExistence type="predicted"/>
<comment type="subunit">
    <text evidence="12">Interacts with the retinoblastoma protein (RB1) via its C-terminus.</text>
</comment>
<evidence type="ECO:0000256" key="5">
    <source>
        <dbReference type="ARBA" id="ARBA00022737"/>
    </source>
</evidence>
<keyword evidence="2" id="KW-0217">Developmental protein</keyword>
<keyword evidence="6" id="KW-0832">Ubl conjugation</keyword>
<evidence type="ECO:0000256" key="1">
    <source>
        <dbReference type="ARBA" id="ARBA00004123"/>
    </source>
</evidence>
<keyword evidence="5" id="KW-0677">Repeat</keyword>
<dbReference type="PANTHER" id="PTHR46304">
    <property type="entry name" value="GENERAL TRANSCRIPTION FACTOR II-I REPEAT DOMAIN-CONTAINING PROTEIN 1"/>
    <property type="match status" value="1"/>
</dbReference>
<evidence type="ECO:0000256" key="11">
    <source>
        <dbReference type="ARBA" id="ARBA00058906"/>
    </source>
</evidence>
<feature type="region of interest" description="Disordered" evidence="14">
    <location>
        <begin position="557"/>
        <end position="607"/>
    </location>
</feature>
<reference evidence="15" key="2">
    <citation type="journal article" date="2020" name="Biotechnol. Bioeng.">
        <title>Chromosome-scale scaffolds for the Chinese hamster reference genome assembly to facilitate the study of the CHO epigenome.</title>
        <authorList>
            <person name="Hilliard W."/>
            <person name="MacDonald M."/>
            <person name="Lee K.H."/>
        </authorList>
    </citation>
    <scope>NUCLEOTIDE SEQUENCE [LARGE SCALE GENOMIC DNA]</scope>
    <source>
        <strain evidence="15">17A/GY</strain>
    </source>
</reference>
<dbReference type="Gene3D" id="3.90.1460.10">
    <property type="entry name" value="GTF2I-like"/>
    <property type="match status" value="5"/>
</dbReference>
<dbReference type="GO" id="GO:0005634">
    <property type="term" value="C:nucleus"/>
    <property type="evidence" value="ECO:0007669"/>
    <property type="project" value="UniProtKB-SubCell"/>
</dbReference>
<keyword evidence="15" id="KW-1185">Reference proteome</keyword>
<accession>A0A9J7JN88</accession>
<keyword evidence="7" id="KW-0805">Transcription regulation</keyword>
<feature type="region of interest" description="Disordered" evidence="14">
    <location>
        <begin position="903"/>
        <end position="960"/>
    </location>
</feature>
<comment type="function">
    <text evidence="11">May be a transcription regulator involved in cell-cycle progression and skeletal muscle differentiation. May repress GTF2I transcriptional functions, by preventing its nuclear residency, or by inhibiting its transcriptional activation. May contribute to slow-twitch fiber type specificity during myogenesis and in regenerating muscles. Binds troponin I slow-muscle fiber enhancer (USE B1). Binds specifically and with high affinity to the EFG sequences derived from the early enhancer of HOXC8.</text>
</comment>
<gene>
    <name evidence="16" type="primary">Gtf2ird1</name>
</gene>
<protein>
    <recommendedName>
        <fullName evidence="13">General transcription factor II-I repeat domain-containing protein 1</fullName>
    </recommendedName>
</protein>
<evidence type="ECO:0000256" key="4">
    <source>
        <dbReference type="ARBA" id="ARBA00022553"/>
    </source>
</evidence>
<dbReference type="PROSITE" id="PS51139">
    <property type="entry name" value="GTF2I"/>
    <property type="match status" value="5"/>
</dbReference>
<keyword evidence="4" id="KW-0597">Phosphoprotein</keyword>
<evidence type="ECO:0000256" key="7">
    <source>
        <dbReference type="ARBA" id="ARBA00023015"/>
    </source>
</evidence>
<evidence type="ECO:0000256" key="8">
    <source>
        <dbReference type="ARBA" id="ARBA00023125"/>
    </source>
</evidence>
<dbReference type="AlphaFoldDB" id="A0A9J7JN88"/>
<keyword evidence="3" id="KW-1017">Isopeptide bond</keyword>
<dbReference type="FunFam" id="3.90.1460.10:FF:000008">
    <property type="entry name" value="General transcription factor II-I repeat domain-containing protein 1"/>
    <property type="match status" value="1"/>
</dbReference>
<evidence type="ECO:0000256" key="6">
    <source>
        <dbReference type="ARBA" id="ARBA00022843"/>
    </source>
</evidence>
<dbReference type="GeneID" id="100769489"/>
<dbReference type="InterPro" id="IPR016659">
    <property type="entry name" value="TF_II-I"/>
</dbReference>
<keyword evidence="10" id="KW-0539">Nucleus</keyword>
<dbReference type="FunFam" id="3.90.1460.10:FF:000002">
    <property type="entry name" value="General transcription factor II-I isoform 1"/>
    <property type="match status" value="1"/>
</dbReference>
<sequence length="992" mass="111060">MVSFFPPDTCWNRESRHPSYPHIPWRWRERRPTGLEPGRPGYSWANEVTMALLGKLCDIPTNGCGSERWNSFARKDELINSLVSALDSMCSALSKLNTEVACVAVHNESVFVMGTEKGRMFLNTRKELQSDFLRFCRGPLWKDPEAGHPKKVQRCEGGGRSIPRSSLEQCSDVYLLQKMVEEVFDVLYSEAMGRASVVPLPYERLLREPGLLAVQGLPEGLAFRRPAEYDPKALMAILEHSHRIRFKLRRPPDDGGRDSKALLEMNGISLLPKGSRDFGLYGQASKVTPQDLPPTATPSSMTNFLYSTSMPNHTIRELKQEAPTCPLTPSDLSLGWPMPEPQVPSAQDFSDCCGQKPAGPAGPLIQNVHASKRILFSIVHDKSEKWDVFIKEMEDINTLRECVQILFNSRYAEALGLDHMVPVPYRKIACDPEAVEIVGIPDKIPFKRPCTYGVPKLKRILEERHSIHFIIKRMFDERIFTGNKFTKDPMKLEPASPPEDTSTEVCRDTMLDLAGTAWSDKSSVSEDCGPGTSGELGMLRPIKIEPEELDIIQVTVPDPSPTSEEMADSLPGHLPSEDSGYGMEIPADKGPSEEPWQEEKPAEESPGDVIRPLRKQVEMLFNTKYAKAIGTSEPVKVPYSKFLMHPEELFVLGLPEGISLRRPNCFGIAKLRKILEASNSIQFVIKRPELLTDGVKEQVVDTAENYDTRLSRIDIANTLREQVQDLFNKKYGEALGIKYPVQVPYKRIKSNPGSVLIEGLPPGIPFRKPCTFGSQNLERILAVADKIKFTVTRPFQGLIPKPDEDDANRLGEKVILREQVKELFNEKYGEALGLNRPVLVPYKLIRDSPDAVEVKGLPDDIPFRNPNTYDIHRLEKILKARENVRMVIINQLQPFAEVCNDAKVPGSSGGRHRRAPSIRPQQLFLPPAKDIPKRKRKRVSEGNSVSSSSSSSSSSSNPESVASTNQISLVQWPVYMVDCSGLNVQLPGPLDY</sequence>
<dbReference type="PANTHER" id="PTHR46304:SF1">
    <property type="entry name" value="GENERAL TRANSCRIPTION FACTOR II-I REPEAT DOMAIN-CONTAINING PROTEIN 1"/>
    <property type="match status" value="1"/>
</dbReference>
<organism evidence="15 16">
    <name type="scientific">Cricetulus griseus</name>
    <name type="common">Chinese hamster</name>
    <name type="synonym">Cricetulus barabensis griseus</name>
    <dbReference type="NCBI Taxonomy" id="10029"/>
    <lineage>
        <taxon>Eukaryota</taxon>
        <taxon>Metazoa</taxon>
        <taxon>Chordata</taxon>
        <taxon>Craniata</taxon>
        <taxon>Vertebrata</taxon>
        <taxon>Euteleostomi</taxon>
        <taxon>Mammalia</taxon>
        <taxon>Eutheria</taxon>
        <taxon>Euarchontoglires</taxon>
        <taxon>Glires</taxon>
        <taxon>Rodentia</taxon>
        <taxon>Myomorpha</taxon>
        <taxon>Muroidea</taxon>
        <taxon>Cricetidae</taxon>
        <taxon>Cricetinae</taxon>
        <taxon>Cricetulus</taxon>
    </lineage>
</organism>
<keyword evidence="9" id="KW-0804">Transcription</keyword>
<comment type="subcellular location">
    <subcellularLocation>
        <location evidence="1">Nucleus</location>
    </subcellularLocation>
</comment>
<dbReference type="FunFam" id="3.90.1460.10:FF:000007">
    <property type="entry name" value="General transcription factor II-I repeat domain-containing protein 1"/>
    <property type="match status" value="1"/>
</dbReference>
<evidence type="ECO:0000256" key="12">
    <source>
        <dbReference type="ARBA" id="ARBA00063804"/>
    </source>
</evidence>
<feature type="compositionally biased region" description="Low complexity" evidence="14">
    <location>
        <begin position="941"/>
        <end position="960"/>
    </location>
</feature>
<dbReference type="FunFam" id="3.90.1460.10:FF:000005">
    <property type="entry name" value="general transcription factor II-I repeat domain-containing protein 1"/>
    <property type="match status" value="1"/>
</dbReference>
<evidence type="ECO:0000256" key="14">
    <source>
        <dbReference type="SAM" id="MobiDB-lite"/>
    </source>
</evidence>
<dbReference type="InterPro" id="IPR036647">
    <property type="entry name" value="GTF2I-like_rpt_sf"/>
</dbReference>
<reference evidence="15" key="1">
    <citation type="journal article" date="2018" name="Biotechnol. Bioeng.">
        <title>A reference genome of the Chinese hamster based on a hybrid assembly strategy.</title>
        <authorList>
            <person name="Rupp O."/>
            <person name="MacDonald M.L."/>
            <person name="Li S."/>
            <person name="Dhiman H."/>
            <person name="Polson S."/>
            <person name="Griep S."/>
            <person name="Heffner K."/>
            <person name="Hernandez I."/>
            <person name="Brinkrolf K."/>
            <person name="Jadhav V."/>
            <person name="Samoudi M."/>
            <person name="Hao H."/>
            <person name="Kingham B."/>
            <person name="Goesmann A."/>
            <person name="Betenbaugh M.J."/>
            <person name="Lewis N.E."/>
            <person name="Borth N."/>
            <person name="Lee K.H."/>
        </authorList>
    </citation>
    <scope>NUCLEOTIDE SEQUENCE [LARGE SCALE GENOMIC DNA]</scope>
    <source>
        <strain evidence="15">17A/GY</strain>
    </source>
</reference>
<name>A0A9J7JN88_CRIGR</name>
<dbReference type="CTD" id="9569"/>
<dbReference type="FunFam" id="3.90.1460.10:FF:000006">
    <property type="entry name" value="General transcription factor II-I repeat domain-containing protein 1"/>
    <property type="match status" value="1"/>
</dbReference>
<feature type="region of interest" description="Disordered" evidence="14">
    <location>
        <begin position="517"/>
        <end position="537"/>
    </location>
</feature>
<dbReference type="Proteomes" id="UP001108280">
    <property type="component" value="Chromosome 4"/>
</dbReference>
<dbReference type="GO" id="GO:0006366">
    <property type="term" value="P:transcription by RNA polymerase II"/>
    <property type="evidence" value="ECO:0007669"/>
    <property type="project" value="InterPro"/>
</dbReference>
<dbReference type="InterPro" id="IPR004212">
    <property type="entry name" value="GTF2I"/>
</dbReference>
<evidence type="ECO:0000313" key="15">
    <source>
        <dbReference type="Proteomes" id="UP001108280"/>
    </source>
</evidence>
<dbReference type="PIRSF" id="PIRSF016441">
    <property type="entry name" value="TF_II-I"/>
    <property type="match status" value="1"/>
</dbReference>
<dbReference type="GO" id="GO:0003700">
    <property type="term" value="F:DNA-binding transcription factor activity"/>
    <property type="evidence" value="ECO:0007669"/>
    <property type="project" value="TreeGrafter"/>
</dbReference>
<keyword evidence="8" id="KW-0238">DNA-binding</keyword>